<feature type="transmembrane region" description="Helical" evidence="5">
    <location>
        <begin position="127"/>
        <end position="145"/>
    </location>
</feature>
<name>A0A0F9FKB9_9ZZZZ</name>
<feature type="domain" description="RDD" evidence="6">
    <location>
        <begin position="16"/>
        <end position="159"/>
    </location>
</feature>
<dbReference type="AlphaFoldDB" id="A0A0F9FKB9"/>
<feature type="transmembrane region" description="Helical" evidence="5">
    <location>
        <begin position="180"/>
        <end position="199"/>
    </location>
</feature>
<dbReference type="InterPro" id="IPR010432">
    <property type="entry name" value="RDD"/>
</dbReference>
<keyword evidence="3 5" id="KW-1133">Transmembrane helix</keyword>
<evidence type="ECO:0000256" key="1">
    <source>
        <dbReference type="ARBA" id="ARBA00004141"/>
    </source>
</evidence>
<feature type="transmembrane region" description="Helical" evidence="5">
    <location>
        <begin position="23"/>
        <end position="44"/>
    </location>
</feature>
<keyword evidence="4 5" id="KW-0472">Membrane</keyword>
<feature type="non-terminal residue" evidence="7">
    <location>
        <position position="297"/>
    </location>
</feature>
<organism evidence="7">
    <name type="scientific">marine sediment metagenome</name>
    <dbReference type="NCBI Taxonomy" id="412755"/>
    <lineage>
        <taxon>unclassified sequences</taxon>
        <taxon>metagenomes</taxon>
        <taxon>ecological metagenomes</taxon>
    </lineage>
</organism>
<evidence type="ECO:0000256" key="5">
    <source>
        <dbReference type="SAM" id="Phobius"/>
    </source>
</evidence>
<evidence type="ECO:0000313" key="7">
    <source>
        <dbReference type="EMBL" id="KKL78916.1"/>
    </source>
</evidence>
<dbReference type="Pfam" id="PF06271">
    <property type="entry name" value="RDD"/>
    <property type="match status" value="1"/>
</dbReference>
<evidence type="ECO:0000256" key="3">
    <source>
        <dbReference type="ARBA" id="ARBA00022989"/>
    </source>
</evidence>
<evidence type="ECO:0000256" key="4">
    <source>
        <dbReference type="ARBA" id="ARBA00023136"/>
    </source>
</evidence>
<proteinExistence type="predicted"/>
<evidence type="ECO:0000259" key="6">
    <source>
        <dbReference type="Pfam" id="PF06271"/>
    </source>
</evidence>
<feature type="transmembrane region" description="Helical" evidence="5">
    <location>
        <begin position="50"/>
        <end position="68"/>
    </location>
</feature>
<comment type="subcellular location">
    <subcellularLocation>
        <location evidence="1">Membrane</location>
        <topology evidence="1">Multi-pass membrane protein</topology>
    </subcellularLocation>
</comment>
<evidence type="ECO:0000256" key="2">
    <source>
        <dbReference type="ARBA" id="ARBA00022692"/>
    </source>
</evidence>
<comment type="caution">
    <text evidence="7">The sequence shown here is derived from an EMBL/GenBank/DDBJ whole genome shotgun (WGS) entry which is preliminary data.</text>
</comment>
<dbReference type="EMBL" id="LAZR01023316">
    <property type="protein sequence ID" value="KKL78916.1"/>
    <property type="molecule type" value="Genomic_DNA"/>
</dbReference>
<accession>A0A0F9FKB9</accession>
<gene>
    <name evidence="7" type="ORF">LCGC14_2020030</name>
</gene>
<keyword evidence="2 5" id="KW-0812">Transmembrane</keyword>
<sequence>MEETGLKEVEHIPNIAGFWRRSFAFSIDAALLITAGSGLGYFAMDWLAAMGPWGQAIGIAAALIYFGAGDSRAGGGGSPGKRLTGLWVVDRSGNPLSIERATLRNIVFILPFMVDARCLSCTAGVEIALGALVYGGGGAMFALFATNRQTRQSIHDLVAQSFVIKGKGPSPPVHDPVWRGHYVIAALVAASITTLIAVSTMEQADSGKRDQIARISGVLEAQEGVSSVTVLAGEVIANRKPIGFVQLTIRLDERPALGLEDEAARLTGLAMRKVPEAFEVNKVGVRIAYGYNIGIAV</sequence>
<protein>
    <recommendedName>
        <fullName evidence="6">RDD domain-containing protein</fullName>
    </recommendedName>
</protein>
<dbReference type="GO" id="GO:0016020">
    <property type="term" value="C:membrane"/>
    <property type="evidence" value="ECO:0007669"/>
    <property type="project" value="UniProtKB-SubCell"/>
</dbReference>
<reference evidence="7" key="1">
    <citation type="journal article" date="2015" name="Nature">
        <title>Complex archaea that bridge the gap between prokaryotes and eukaryotes.</title>
        <authorList>
            <person name="Spang A."/>
            <person name="Saw J.H."/>
            <person name="Jorgensen S.L."/>
            <person name="Zaremba-Niedzwiedzka K."/>
            <person name="Martijn J."/>
            <person name="Lind A.E."/>
            <person name="van Eijk R."/>
            <person name="Schleper C."/>
            <person name="Guy L."/>
            <person name="Ettema T.J."/>
        </authorList>
    </citation>
    <scope>NUCLEOTIDE SEQUENCE</scope>
</reference>